<reference evidence="2" key="1">
    <citation type="submission" date="2021-10" db="EMBL/GenBank/DDBJ databases">
        <title>Gramella sp. ASW11-100T, isolated from marine sediment.</title>
        <authorList>
            <person name="Xia C."/>
        </authorList>
    </citation>
    <scope>NUCLEOTIDE SEQUENCE</scope>
    <source>
        <strain evidence="2">ASW11-100</strain>
    </source>
</reference>
<organism evidence="2 3">
    <name type="scientific">Christiangramia sediminis</name>
    <dbReference type="NCBI Taxonomy" id="2881336"/>
    <lineage>
        <taxon>Bacteria</taxon>
        <taxon>Pseudomonadati</taxon>
        <taxon>Bacteroidota</taxon>
        <taxon>Flavobacteriia</taxon>
        <taxon>Flavobacteriales</taxon>
        <taxon>Flavobacteriaceae</taxon>
        <taxon>Christiangramia</taxon>
    </lineage>
</organism>
<gene>
    <name evidence="2" type="ORF">LGQ90_01020</name>
</gene>
<dbReference type="AlphaFoldDB" id="A0A9X1LGA9"/>
<comment type="caution">
    <text evidence="2">The sequence shown here is derived from an EMBL/GenBank/DDBJ whole genome shotgun (WGS) entry which is preliminary data.</text>
</comment>
<keyword evidence="1" id="KW-0732">Signal</keyword>
<evidence type="ECO:0000256" key="1">
    <source>
        <dbReference type="SAM" id="SignalP"/>
    </source>
</evidence>
<dbReference type="EMBL" id="JAJBZG010000001">
    <property type="protein sequence ID" value="MCB7479829.1"/>
    <property type="molecule type" value="Genomic_DNA"/>
</dbReference>
<evidence type="ECO:0000313" key="3">
    <source>
        <dbReference type="Proteomes" id="UP001139414"/>
    </source>
</evidence>
<accession>A0A9X1LGA9</accession>
<sequence>MKNQIILFLLLIISFNSISAQNEKYHEIEYKKIAEGIDSPIPDLQIVCFNKFFNKDYLPKEFNEKYNLTDKKLFKKKMLVEIFHSDQEGVGLDKIEIVNIKEGRKSIQIQYNLINANKDNDNEQLSPFIILQIPKSKKDIKFIRDGADLGQTKKTYVD</sequence>
<dbReference type="RefSeq" id="WP_229337230.1">
    <property type="nucleotide sequence ID" value="NZ_JAJBZG010000001.1"/>
</dbReference>
<protein>
    <submittedName>
        <fullName evidence="2">Uncharacterized protein</fullName>
    </submittedName>
</protein>
<dbReference type="Proteomes" id="UP001139414">
    <property type="component" value="Unassembled WGS sequence"/>
</dbReference>
<evidence type="ECO:0000313" key="2">
    <source>
        <dbReference type="EMBL" id="MCB7479829.1"/>
    </source>
</evidence>
<feature type="signal peptide" evidence="1">
    <location>
        <begin position="1"/>
        <end position="20"/>
    </location>
</feature>
<proteinExistence type="predicted"/>
<keyword evidence="3" id="KW-1185">Reference proteome</keyword>
<name>A0A9X1LGA9_9FLAO</name>
<feature type="chain" id="PRO_5040904422" evidence="1">
    <location>
        <begin position="21"/>
        <end position="158"/>
    </location>
</feature>